<evidence type="ECO:0000256" key="1">
    <source>
        <dbReference type="ARBA" id="ARBA00005698"/>
    </source>
</evidence>
<dbReference type="PANTHER" id="PTHR33269:SF17">
    <property type="entry name" value="NADH-UBIQUINONE OXIDOREDUCTASE CHAIN 6"/>
    <property type="match status" value="1"/>
</dbReference>
<sequence>MDTQSAAHLLFIVYAIVVLGGGIMAVVAKSLVRALVGLVLTLFGVAGMYLLMAAPFMALMQILIYVGAVVVLIFFSIMLTNATSRGDEAKPRSGLRIFLALVAAAIPAGLLALVAWTQSTATDAVQTPVEISIDQLGKALLNEYVLAFELISVVLFVAMAGAVLLGFERRKSK</sequence>
<feature type="transmembrane region" description="Helical" evidence="2">
    <location>
        <begin position="6"/>
        <end position="28"/>
    </location>
</feature>
<feature type="transmembrane region" description="Helical" evidence="2">
    <location>
        <begin position="62"/>
        <end position="82"/>
    </location>
</feature>
<accession>A0A7M3MBF0</accession>
<feature type="transmembrane region" description="Helical" evidence="2">
    <location>
        <begin position="144"/>
        <end position="167"/>
    </location>
</feature>
<keyword evidence="4" id="KW-1185">Reference proteome</keyword>
<keyword evidence="2" id="KW-0520">NAD</keyword>
<name>A0A7M3MBF0_9BACT</name>
<keyword evidence="2" id="KW-0472">Membrane</keyword>
<dbReference type="GO" id="GO:0005886">
    <property type="term" value="C:plasma membrane"/>
    <property type="evidence" value="ECO:0007669"/>
    <property type="project" value="UniProtKB-SubCell"/>
</dbReference>
<dbReference type="OrthoDB" id="5405547at2"/>
<comment type="catalytic activity">
    <reaction evidence="2">
        <text>a quinone + NADH + 5 H(+)(in) = a quinol + NAD(+) + 4 H(+)(out)</text>
        <dbReference type="Rhea" id="RHEA:57888"/>
        <dbReference type="ChEBI" id="CHEBI:15378"/>
        <dbReference type="ChEBI" id="CHEBI:24646"/>
        <dbReference type="ChEBI" id="CHEBI:57540"/>
        <dbReference type="ChEBI" id="CHEBI:57945"/>
        <dbReference type="ChEBI" id="CHEBI:132124"/>
    </reaction>
</comment>
<keyword evidence="2" id="KW-1133">Transmembrane helix</keyword>
<dbReference type="RefSeq" id="WP_144304030.1">
    <property type="nucleotide sequence ID" value="NZ_QMIE01000016.1"/>
</dbReference>
<dbReference type="GO" id="GO:0008137">
    <property type="term" value="F:NADH dehydrogenase (ubiquinone) activity"/>
    <property type="evidence" value="ECO:0007669"/>
    <property type="project" value="UniProtKB-UniRule"/>
</dbReference>
<dbReference type="Gene3D" id="1.20.120.1200">
    <property type="entry name" value="NADH-ubiquinone/plastoquinone oxidoreductase chain 6, subunit NuoJ"/>
    <property type="match status" value="1"/>
</dbReference>
<feature type="transmembrane region" description="Helical" evidence="2">
    <location>
        <begin position="94"/>
        <end position="116"/>
    </location>
</feature>
<evidence type="ECO:0000256" key="2">
    <source>
        <dbReference type="RuleBase" id="RU004429"/>
    </source>
</evidence>
<feature type="transmembrane region" description="Helical" evidence="2">
    <location>
        <begin position="35"/>
        <end position="56"/>
    </location>
</feature>
<dbReference type="InterPro" id="IPR042106">
    <property type="entry name" value="Nuo/plastoQ_OxRdtase_6_NuoJ"/>
</dbReference>
<dbReference type="EMBL" id="QMIE01000016">
    <property type="protein sequence ID" value="TVM15513.1"/>
    <property type="molecule type" value="Genomic_DNA"/>
</dbReference>
<proteinExistence type="inferred from homology"/>
<evidence type="ECO:0000313" key="4">
    <source>
        <dbReference type="Proteomes" id="UP000448292"/>
    </source>
</evidence>
<dbReference type="InterPro" id="IPR001457">
    <property type="entry name" value="NADH_UbQ/plastoQ_OxRdtase_su6"/>
</dbReference>
<comment type="subcellular location">
    <subcellularLocation>
        <location evidence="2">Cell membrane</location>
        <topology evidence="2">Multi-pass membrane protein</topology>
    </subcellularLocation>
</comment>
<keyword evidence="2" id="KW-0812">Transmembrane</keyword>
<organism evidence="3 4">
    <name type="scientific">Oceanidesulfovibrio indonesiensis</name>
    <dbReference type="NCBI Taxonomy" id="54767"/>
    <lineage>
        <taxon>Bacteria</taxon>
        <taxon>Pseudomonadati</taxon>
        <taxon>Thermodesulfobacteriota</taxon>
        <taxon>Desulfovibrionia</taxon>
        <taxon>Desulfovibrionales</taxon>
        <taxon>Desulfovibrionaceae</taxon>
        <taxon>Oceanidesulfovibrio</taxon>
    </lineage>
</organism>
<keyword evidence="2" id="KW-0874">Quinone</keyword>
<reference evidence="3 4" key="1">
    <citation type="submission" date="2018-06" db="EMBL/GenBank/DDBJ databases">
        <title>Complete genome of Desulfovibrio indonesiensis P37SLT.</title>
        <authorList>
            <person name="Crispim J.S."/>
            <person name="Vidigal P.M.P."/>
            <person name="Silva L.C.F."/>
            <person name="Laguardia C.N."/>
            <person name="Araujo L.C."/>
            <person name="Dias R.S."/>
            <person name="Sousa M.P."/>
            <person name="Paula S.O."/>
            <person name="Silva C."/>
        </authorList>
    </citation>
    <scope>NUCLEOTIDE SEQUENCE [LARGE SCALE GENOMIC DNA]</scope>
    <source>
        <strain evidence="3 4">P37SLT</strain>
    </source>
</reference>
<dbReference type="PANTHER" id="PTHR33269">
    <property type="entry name" value="NADH-UBIQUINONE OXIDOREDUCTASE CHAIN 6"/>
    <property type="match status" value="1"/>
</dbReference>
<dbReference type="Pfam" id="PF00499">
    <property type="entry name" value="Oxidored_q3"/>
    <property type="match status" value="1"/>
</dbReference>
<evidence type="ECO:0000313" key="3">
    <source>
        <dbReference type="EMBL" id="TVM15513.1"/>
    </source>
</evidence>
<protein>
    <recommendedName>
        <fullName evidence="2">NADH-quinone oxidoreductase subunit J</fullName>
        <ecNumber evidence="2">7.1.1.-</ecNumber>
    </recommendedName>
</protein>
<comment type="caution">
    <text evidence="3">The sequence shown here is derived from an EMBL/GenBank/DDBJ whole genome shotgun (WGS) entry which is preliminary data.</text>
</comment>
<dbReference type="Proteomes" id="UP000448292">
    <property type="component" value="Unassembled WGS sequence"/>
</dbReference>
<dbReference type="EC" id="7.1.1.-" evidence="2"/>
<comment type="similarity">
    <text evidence="1 2">Belongs to the complex I subunit 6 family.</text>
</comment>
<dbReference type="AlphaFoldDB" id="A0A7M3MBF0"/>
<gene>
    <name evidence="3" type="ORF">DPQ33_15025</name>
</gene>
<dbReference type="GO" id="GO:0048038">
    <property type="term" value="F:quinone binding"/>
    <property type="evidence" value="ECO:0007669"/>
    <property type="project" value="UniProtKB-UniRule"/>
</dbReference>
<keyword evidence="2" id="KW-1003">Cell membrane</keyword>
<comment type="function">
    <text evidence="2">NDH-1 shuttles electrons from NADH, via FMN and iron-sulfur (Fe-S) centers, to quinones in the respiratory chain. Couples the redox reaction to proton translocation (for every two electrons transferred, four hydrogen ions are translocated across the cytoplasmic membrane), and thus conserves the redox energy in a proton gradient.</text>
</comment>